<dbReference type="PRINTS" id="PR00385">
    <property type="entry name" value="P450"/>
</dbReference>
<name>A0A485KPR2_9STRA</name>
<dbReference type="GO" id="GO:0020037">
    <property type="term" value="F:heme binding"/>
    <property type="evidence" value="ECO:0007669"/>
    <property type="project" value="InterPro"/>
</dbReference>
<dbReference type="GO" id="GO:0005506">
    <property type="term" value="F:iron ion binding"/>
    <property type="evidence" value="ECO:0007669"/>
    <property type="project" value="InterPro"/>
</dbReference>
<evidence type="ECO:0000313" key="3">
    <source>
        <dbReference type="EMBL" id="KAF0699561.1"/>
    </source>
</evidence>
<gene>
    <name evidence="4" type="primary">Aste57867_9898</name>
    <name evidence="3" type="ORF">As57867_009859</name>
    <name evidence="4" type="ORF">ASTE57867_9898</name>
</gene>
<dbReference type="InterPro" id="IPR001128">
    <property type="entry name" value="Cyt_P450"/>
</dbReference>
<dbReference type="PANTHER" id="PTHR24305">
    <property type="entry name" value="CYTOCHROME P450"/>
    <property type="match status" value="1"/>
</dbReference>
<dbReference type="AlphaFoldDB" id="A0A485KPR2"/>
<dbReference type="PRINTS" id="PR00463">
    <property type="entry name" value="EP450I"/>
</dbReference>
<dbReference type="EMBL" id="CAADRA010005191">
    <property type="protein sequence ID" value="VFT86777.1"/>
    <property type="molecule type" value="Genomic_DNA"/>
</dbReference>
<sequence>MMSLAQERVGKQMATTLSPSFRGPRRMVASYASGNCSATLLLSDPKAIQHVLATNANNYPRDPKINLLLADLMLGVGILSAEGALHVKYRKFFSPLFTASAVKSYLTIFESQTLAACDRLVQNTRDHPSLNMLPVLRQLTLNIIGLAMCGLNFEDHPQAAATYKHYAGVPGKFILIGLVAIPGFMRLPLPAIRRRRQAQQALRRLISDIIDAKLMKDTTTEKNDKQVDFLDLILRESTVDEAIAHTMTVLFAGHDTASGVLSWTLATLATQPRVVALLRAEHKAVADHHHGSLGTAEAVGELTYTLAVIQESMRLNTVTEGITPRIALQADRIPTCDGSSFDAPKGTQMLVKFGALHRNPKYWACPDEFIPERFVEHSAEWNADLALRHGQSHAFYYMPFSAGVMNCIGYRFALAEMQIIIATLVSRFDFELTADADLRHSFTGGALHPKMLDMHVRPRRRSSA</sequence>
<evidence type="ECO:0000256" key="2">
    <source>
        <dbReference type="PIRSR" id="PIRSR602401-1"/>
    </source>
</evidence>
<evidence type="ECO:0000313" key="4">
    <source>
        <dbReference type="EMBL" id="VFT86777.1"/>
    </source>
</evidence>
<dbReference type="InterPro" id="IPR002401">
    <property type="entry name" value="Cyt_P450_E_grp-I"/>
</dbReference>
<evidence type="ECO:0000256" key="1">
    <source>
        <dbReference type="ARBA" id="ARBA00010617"/>
    </source>
</evidence>
<dbReference type="EMBL" id="VJMH01005170">
    <property type="protein sequence ID" value="KAF0699561.1"/>
    <property type="molecule type" value="Genomic_DNA"/>
</dbReference>
<dbReference type="SUPFAM" id="SSF48264">
    <property type="entry name" value="Cytochrome P450"/>
    <property type="match status" value="1"/>
</dbReference>
<dbReference type="InterPro" id="IPR036396">
    <property type="entry name" value="Cyt_P450_sf"/>
</dbReference>
<keyword evidence="2" id="KW-0479">Metal-binding</keyword>
<reference evidence="4 5" key="1">
    <citation type="submission" date="2019-03" db="EMBL/GenBank/DDBJ databases">
        <authorList>
            <person name="Gaulin E."/>
            <person name="Dumas B."/>
        </authorList>
    </citation>
    <scope>NUCLEOTIDE SEQUENCE [LARGE SCALE GENOMIC DNA]</scope>
    <source>
        <strain evidence="4">CBS 568.67</strain>
    </source>
</reference>
<dbReference type="GO" id="GO:0016705">
    <property type="term" value="F:oxidoreductase activity, acting on paired donors, with incorporation or reduction of molecular oxygen"/>
    <property type="evidence" value="ECO:0007669"/>
    <property type="project" value="InterPro"/>
</dbReference>
<comment type="similarity">
    <text evidence="1">Belongs to the cytochrome P450 family.</text>
</comment>
<reference evidence="3" key="2">
    <citation type="submission" date="2019-06" db="EMBL/GenBank/DDBJ databases">
        <title>Genomics analysis of Aphanomyces spp. identifies a new class of oomycete effector associated with host adaptation.</title>
        <authorList>
            <person name="Gaulin E."/>
        </authorList>
    </citation>
    <scope>NUCLEOTIDE SEQUENCE</scope>
    <source>
        <strain evidence="3">CBS 578.67</strain>
    </source>
</reference>
<proteinExistence type="inferred from homology"/>
<dbReference type="Proteomes" id="UP000332933">
    <property type="component" value="Unassembled WGS sequence"/>
</dbReference>
<comment type="cofactor">
    <cofactor evidence="2">
        <name>heme</name>
        <dbReference type="ChEBI" id="CHEBI:30413"/>
    </cofactor>
</comment>
<dbReference type="PANTHER" id="PTHR24305:SF166">
    <property type="entry name" value="CYTOCHROME P450 12A4, MITOCHONDRIAL-RELATED"/>
    <property type="match status" value="1"/>
</dbReference>
<evidence type="ECO:0000313" key="5">
    <source>
        <dbReference type="Proteomes" id="UP000332933"/>
    </source>
</evidence>
<dbReference type="Gene3D" id="1.10.630.10">
    <property type="entry name" value="Cytochrome P450"/>
    <property type="match status" value="1"/>
</dbReference>
<dbReference type="InterPro" id="IPR050121">
    <property type="entry name" value="Cytochrome_P450_monoxygenase"/>
</dbReference>
<dbReference type="OrthoDB" id="2843at2759"/>
<keyword evidence="2" id="KW-0408">Iron</keyword>
<protein>
    <submittedName>
        <fullName evidence="4">Aste57867_9898 protein</fullName>
    </submittedName>
</protein>
<feature type="binding site" description="axial binding residue" evidence="2">
    <location>
        <position position="407"/>
    </location>
    <ligand>
        <name>heme</name>
        <dbReference type="ChEBI" id="CHEBI:30413"/>
    </ligand>
    <ligandPart>
        <name>Fe</name>
        <dbReference type="ChEBI" id="CHEBI:18248"/>
    </ligandPart>
</feature>
<dbReference type="Pfam" id="PF00067">
    <property type="entry name" value="p450"/>
    <property type="match status" value="1"/>
</dbReference>
<organism evidence="4 5">
    <name type="scientific">Aphanomyces stellatus</name>
    <dbReference type="NCBI Taxonomy" id="120398"/>
    <lineage>
        <taxon>Eukaryota</taxon>
        <taxon>Sar</taxon>
        <taxon>Stramenopiles</taxon>
        <taxon>Oomycota</taxon>
        <taxon>Saprolegniomycetes</taxon>
        <taxon>Saprolegniales</taxon>
        <taxon>Verrucalvaceae</taxon>
        <taxon>Aphanomyces</taxon>
    </lineage>
</organism>
<keyword evidence="5" id="KW-1185">Reference proteome</keyword>
<dbReference type="GO" id="GO:0004497">
    <property type="term" value="F:monooxygenase activity"/>
    <property type="evidence" value="ECO:0007669"/>
    <property type="project" value="InterPro"/>
</dbReference>
<keyword evidence="2" id="KW-0349">Heme</keyword>
<accession>A0A485KPR2</accession>